<keyword evidence="7" id="KW-0804">Transcription</keyword>
<dbReference type="InterPro" id="IPR036388">
    <property type="entry name" value="WH-like_DNA-bd_sf"/>
</dbReference>
<gene>
    <name evidence="9" type="ORF">ACZ11_11190</name>
</gene>
<dbReference type="CDD" id="cd07377">
    <property type="entry name" value="WHTH_GntR"/>
    <property type="match status" value="1"/>
</dbReference>
<dbReference type="RefSeq" id="WP_049666092.1">
    <property type="nucleotide sequence ID" value="NZ_LFXJ01000005.1"/>
</dbReference>
<evidence type="ECO:0000256" key="2">
    <source>
        <dbReference type="ARBA" id="ARBA00005384"/>
    </source>
</evidence>
<dbReference type="InterPro" id="IPR004839">
    <property type="entry name" value="Aminotransferase_I/II_large"/>
</dbReference>
<dbReference type="CDD" id="cd00609">
    <property type="entry name" value="AAT_like"/>
    <property type="match status" value="1"/>
</dbReference>
<keyword evidence="3" id="KW-0032">Aminotransferase</keyword>
<reference evidence="10" key="1">
    <citation type="submission" date="2015-07" db="EMBL/GenBank/DDBJ databases">
        <authorList>
            <consortium name="Consortium for Microbial Forensics and Genomics (microFORGE)"/>
            <person name="Knight B.M."/>
            <person name="Roberts D.P."/>
            <person name="Lin D."/>
            <person name="Hari K."/>
            <person name="Fletcher J."/>
            <person name="Melcher U."/>
            <person name="Blagden T."/>
            <person name="Winegar R.A."/>
        </authorList>
    </citation>
    <scope>NUCLEOTIDE SEQUENCE [LARGE SCALE GENOMIC DNA]</scope>
    <source>
        <strain evidence="10">DSM 23493</strain>
    </source>
</reference>
<protein>
    <submittedName>
        <fullName evidence="9">GntR family transcriptional regulator</fullName>
    </submittedName>
</protein>
<evidence type="ECO:0000313" key="9">
    <source>
        <dbReference type="EMBL" id="KMY32656.1"/>
    </source>
</evidence>
<dbReference type="Proteomes" id="UP000037326">
    <property type="component" value="Unassembled WGS sequence"/>
</dbReference>
<dbReference type="Pfam" id="PF00392">
    <property type="entry name" value="GntR"/>
    <property type="match status" value="1"/>
</dbReference>
<keyword evidence="3" id="KW-0808">Transferase</keyword>
<dbReference type="EMBL" id="LFXJ01000005">
    <property type="protein sequence ID" value="KMY32656.1"/>
    <property type="molecule type" value="Genomic_DNA"/>
</dbReference>
<dbReference type="SUPFAM" id="SSF53383">
    <property type="entry name" value="PLP-dependent transferases"/>
    <property type="match status" value="1"/>
</dbReference>
<comment type="similarity">
    <text evidence="2">In the C-terminal section; belongs to the class-I pyridoxal-phosphate-dependent aminotransferase family.</text>
</comment>
<evidence type="ECO:0000256" key="4">
    <source>
        <dbReference type="ARBA" id="ARBA00022898"/>
    </source>
</evidence>
<accession>A0A0K9FES7</accession>
<keyword evidence="6" id="KW-0238">DNA-binding</keyword>
<dbReference type="InterPro" id="IPR015421">
    <property type="entry name" value="PyrdxlP-dep_Trfase_major"/>
</dbReference>
<dbReference type="GO" id="GO:0008483">
    <property type="term" value="F:transaminase activity"/>
    <property type="evidence" value="ECO:0007669"/>
    <property type="project" value="UniProtKB-KW"/>
</dbReference>
<dbReference type="SMART" id="SM00345">
    <property type="entry name" value="HTH_GNTR"/>
    <property type="match status" value="1"/>
</dbReference>
<evidence type="ECO:0000256" key="3">
    <source>
        <dbReference type="ARBA" id="ARBA00022576"/>
    </source>
</evidence>
<organism evidence="9 10">
    <name type="scientific">Lysinibacillus xylanilyticus</name>
    <dbReference type="NCBI Taxonomy" id="582475"/>
    <lineage>
        <taxon>Bacteria</taxon>
        <taxon>Bacillati</taxon>
        <taxon>Bacillota</taxon>
        <taxon>Bacilli</taxon>
        <taxon>Bacillales</taxon>
        <taxon>Bacillaceae</taxon>
        <taxon>Lysinibacillus</taxon>
    </lineage>
</organism>
<dbReference type="GO" id="GO:0030170">
    <property type="term" value="F:pyridoxal phosphate binding"/>
    <property type="evidence" value="ECO:0007669"/>
    <property type="project" value="InterPro"/>
</dbReference>
<dbReference type="GO" id="GO:0003700">
    <property type="term" value="F:DNA-binding transcription factor activity"/>
    <property type="evidence" value="ECO:0007669"/>
    <property type="project" value="InterPro"/>
</dbReference>
<evidence type="ECO:0000256" key="5">
    <source>
        <dbReference type="ARBA" id="ARBA00023015"/>
    </source>
</evidence>
<comment type="cofactor">
    <cofactor evidence="1">
        <name>pyridoxal 5'-phosphate</name>
        <dbReference type="ChEBI" id="CHEBI:597326"/>
    </cofactor>
</comment>
<keyword evidence="4" id="KW-0663">Pyridoxal phosphate</keyword>
<dbReference type="InterPro" id="IPR000524">
    <property type="entry name" value="Tscrpt_reg_HTH_GntR"/>
</dbReference>
<name>A0A0K9FES7_9BACI</name>
<dbReference type="PANTHER" id="PTHR46577">
    <property type="entry name" value="HTH-TYPE TRANSCRIPTIONAL REGULATORY PROTEIN GABR"/>
    <property type="match status" value="1"/>
</dbReference>
<dbReference type="InterPro" id="IPR051446">
    <property type="entry name" value="HTH_trans_reg/aminotransferase"/>
</dbReference>
<dbReference type="GO" id="GO:0003677">
    <property type="term" value="F:DNA binding"/>
    <property type="evidence" value="ECO:0007669"/>
    <property type="project" value="UniProtKB-KW"/>
</dbReference>
<dbReference type="Gene3D" id="1.10.10.10">
    <property type="entry name" value="Winged helix-like DNA-binding domain superfamily/Winged helix DNA-binding domain"/>
    <property type="match status" value="1"/>
</dbReference>
<feature type="domain" description="HTH gntR-type" evidence="8">
    <location>
        <begin position="12"/>
        <end position="80"/>
    </location>
</feature>
<dbReference type="PATRIC" id="fig|582475.4.peg.1846"/>
<dbReference type="InterPro" id="IPR036390">
    <property type="entry name" value="WH_DNA-bd_sf"/>
</dbReference>
<dbReference type="Gene3D" id="3.40.640.10">
    <property type="entry name" value="Type I PLP-dependent aspartate aminotransferase-like (Major domain)"/>
    <property type="match status" value="1"/>
</dbReference>
<dbReference type="GeneID" id="96598804"/>
<evidence type="ECO:0000256" key="1">
    <source>
        <dbReference type="ARBA" id="ARBA00001933"/>
    </source>
</evidence>
<comment type="caution">
    <text evidence="9">The sequence shown here is derived from an EMBL/GenBank/DDBJ whole genome shotgun (WGS) entry which is preliminary data.</text>
</comment>
<evidence type="ECO:0000256" key="6">
    <source>
        <dbReference type="ARBA" id="ARBA00023125"/>
    </source>
</evidence>
<dbReference type="AlphaFoldDB" id="A0A0K9FES7"/>
<keyword evidence="5" id="KW-0805">Transcription regulation</keyword>
<dbReference type="SUPFAM" id="SSF46785">
    <property type="entry name" value="Winged helix' DNA-binding domain"/>
    <property type="match status" value="1"/>
</dbReference>
<dbReference type="InterPro" id="IPR015424">
    <property type="entry name" value="PyrdxlP-dep_Trfase"/>
</dbReference>
<dbReference type="OrthoDB" id="9808770at2"/>
<evidence type="ECO:0000313" key="10">
    <source>
        <dbReference type="Proteomes" id="UP000037326"/>
    </source>
</evidence>
<dbReference type="PRINTS" id="PR00035">
    <property type="entry name" value="HTHGNTR"/>
</dbReference>
<dbReference type="Pfam" id="PF00155">
    <property type="entry name" value="Aminotran_1_2"/>
    <property type="match status" value="1"/>
</dbReference>
<evidence type="ECO:0000259" key="8">
    <source>
        <dbReference type="PROSITE" id="PS50949"/>
    </source>
</evidence>
<dbReference type="PANTHER" id="PTHR46577:SF1">
    <property type="entry name" value="HTH-TYPE TRANSCRIPTIONAL REGULATORY PROTEIN GABR"/>
    <property type="match status" value="1"/>
</dbReference>
<sequence>MEDFIFLFTEEEARYKQIYQQIKWLIEQGRLKKNDSLPSIRRLAESLHVSRNTTLTAYEQLVAEGYIRGEGRRGYFVNEFEQVFLQEEERPSLTPKTNNTSGDIIIDFRAGAVDQQHFPLKVWRQMANQVLLLKKCYEYGDSFGEPLLKEQLVHYLLQARGVHVNEEDIIIGSSTQQMLIYLGFLLKQEFQSVILEDPGYNGAREAFKLHGFQIETLPVSENGAKLEHLTHLHSRLLYVTPSHHFPYGVSMSIQQRQAIIQWAKKVDGYILEDDYDGEFRYTQQPFPALASLDKSRVIYIGTFSKSFLPAIRLSYLVLPKALVQPYKARFAHFEHNASSLHQLTMAKFMEQGEWTRHIKRMRITYKHKINTLVEELKKQFGEKITILGEQSGLYILIKVQTQFSEKQLIQNAQQYGVKVYPTSPYFLQPPSFVPIIQLGFSKLKMEEIILGVQLLKKAWITE</sequence>
<evidence type="ECO:0000256" key="7">
    <source>
        <dbReference type="ARBA" id="ARBA00023163"/>
    </source>
</evidence>
<dbReference type="PROSITE" id="PS50949">
    <property type="entry name" value="HTH_GNTR"/>
    <property type="match status" value="1"/>
</dbReference>
<proteinExistence type="inferred from homology"/>